<reference evidence="2 3" key="1">
    <citation type="submission" date="2019-03" db="EMBL/GenBank/DDBJ databases">
        <title>Genomic Encyclopedia of Type Strains, Phase IV (KMG-IV): sequencing the most valuable type-strain genomes for metagenomic binning, comparative biology and taxonomic classification.</title>
        <authorList>
            <person name="Goeker M."/>
        </authorList>
    </citation>
    <scope>NUCLEOTIDE SEQUENCE [LARGE SCALE GENOMIC DNA]</scope>
    <source>
        <strain evidence="2 3">DSM 45361</strain>
    </source>
</reference>
<evidence type="ECO:0000313" key="2">
    <source>
        <dbReference type="EMBL" id="TDQ00207.1"/>
    </source>
</evidence>
<dbReference type="GO" id="GO:0080120">
    <property type="term" value="P:CAAX-box protein maturation"/>
    <property type="evidence" value="ECO:0007669"/>
    <property type="project" value="UniProtKB-ARBA"/>
</dbReference>
<accession>A0A4R6SFF2</accession>
<evidence type="ECO:0000313" key="3">
    <source>
        <dbReference type="Proteomes" id="UP000295444"/>
    </source>
</evidence>
<protein>
    <recommendedName>
        <fullName evidence="1">CAAX prenyl protease 2/Lysostaphin resistance protein A-like domain-containing protein</fullName>
    </recommendedName>
</protein>
<dbReference type="RefSeq" id="WP_133848952.1">
    <property type="nucleotide sequence ID" value="NZ_SNXZ01000002.1"/>
</dbReference>
<organism evidence="2 3">
    <name type="scientific">Labedaea rhizosphaerae</name>
    <dbReference type="NCBI Taxonomy" id="598644"/>
    <lineage>
        <taxon>Bacteria</taxon>
        <taxon>Bacillati</taxon>
        <taxon>Actinomycetota</taxon>
        <taxon>Actinomycetes</taxon>
        <taxon>Pseudonocardiales</taxon>
        <taxon>Pseudonocardiaceae</taxon>
        <taxon>Labedaea</taxon>
    </lineage>
</organism>
<evidence type="ECO:0000259" key="1">
    <source>
        <dbReference type="Pfam" id="PF02517"/>
    </source>
</evidence>
<name>A0A4R6SFF2_LABRH</name>
<gene>
    <name evidence="2" type="ORF">EV186_10268</name>
</gene>
<keyword evidence="3" id="KW-1185">Reference proteome</keyword>
<dbReference type="OrthoDB" id="4407663at2"/>
<sequence>MKLRRAAIAATQTVGTALLTRSLTAAPGSGRFYRATYATAATWTVGGLVAGPQRSGGRAGEGLAVGAAAFGVFYGCAHVARRIPVLRRALTKAFAHVHVGRTPWVAATTAANGIAEEIYFRGAVQELLGAKRGTALYVAAVAGSRNPALVLAAVIMGSVFAWQRERGDGLLAPATAHIAWSMLMLRYVAPLFK</sequence>
<comment type="caution">
    <text evidence="2">The sequence shown here is derived from an EMBL/GenBank/DDBJ whole genome shotgun (WGS) entry which is preliminary data.</text>
</comment>
<dbReference type="EMBL" id="SNXZ01000002">
    <property type="protein sequence ID" value="TDQ00207.1"/>
    <property type="molecule type" value="Genomic_DNA"/>
</dbReference>
<dbReference type="GO" id="GO:0004175">
    <property type="term" value="F:endopeptidase activity"/>
    <property type="evidence" value="ECO:0007669"/>
    <property type="project" value="UniProtKB-ARBA"/>
</dbReference>
<dbReference type="Pfam" id="PF02517">
    <property type="entry name" value="Rce1-like"/>
    <property type="match status" value="1"/>
</dbReference>
<feature type="domain" description="CAAX prenyl protease 2/Lysostaphin resistance protein A-like" evidence="1">
    <location>
        <begin position="102"/>
        <end position="182"/>
    </location>
</feature>
<proteinExistence type="predicted"/>
<dbReference type="InterPro" id="IPR003675">
    <property type="entry name" value="Rce1/LyrA-like_dom"/>
</dbReference>
<dbReference type="Proteomes" id="UP000295444">
    <property type="component" value="Unassembled WGS sequence"/>
</dbReference>
<dbReference type="AlphaFoldDB" id="A0A4R6SFF2"/>